<gene>
    <name evidence="1" type="ORF">WF787_03565</name>
</gene>
<dbReference type="Proteomes" id="UP001379600">
    <property type="component" value="Unassembled WGS sequence"/>
</dbReference>
<dbReference type="EMBL" id="JBBFKC010000003">
    <property type="protein sequence ID" value="MEJ3690306.1"/>
    <property type="molecule type" value="Genomic_DNA"/>
</dbReference>
<name>A0AB35XUX4_9FIRM</name>
<evidence type="ECO:0008006" key="3">
    <source>
        <dbReference type="Google" id="ProtNLM"/>
    </source>
</evidence>
<organism evidence="1 2">
    <name type="scientific">Faecalibacterium taiwanense</name>
    <dbReference type="NCBI Taxonomy" id="3030638"/>
    <lineage>
        <taxon>Bacteria</taxon>
        <taxon>Bacillati</taxon>
        <taxon>Bacillota</taxon>
        <taxon>Clostridia</taxon>
        <taxon>Eubacteriales</taxon>
        <taxon>Oscillospiraceae</taxon>
        <taxon>Faecalibacterium</taxon>
    </lineage>
</organism>
<protein>
    <recommendedName>
        <fullName evidence="3">Glycosyltransferase subfamily 4-like N-terminal domain-containing protein</fullName>
    </recommendedName>
</protein>
<comment type="caution">
    <text evidence="1">The sequence shown here is derived from an EMBL/GenBank/DDBJ whole genome shotgun (WGS) entry which is preliminary data.</text>
</comment>
<dbReference type="RefSeq" id="WP_337678850.1">
    <property type="nucleotide sequence ID" value="NZ_JBBFKB010000098.1"/>
</dbReference>
<accession>A0AB35XUX4</accession>
<sequence length="132" mass="15105">MKEKLRLAVFGHKRWSREGGVEIVVKELCTRMAQQGCQVTCHNRSGHHVSGAEYDDAGKTEYEGIRQKSVPTIERRGARDIIRGCHNRDKGTAESERLRDPKFIFSYPKNERLIFLNGRNGAQEEISTMRMG</sequence>
<evidence type="ECO:0000313" key="1">
    <source>
        <dbReference type="EMBL" id="MEJ3690306.1"/>
    </source>
</evidence>
<proteinExistence type="predicted"/>
<reference evidence="1 2" key="1">
    <citation type="submission" date="2024-03" db="EMBL/GenBank/DDBJ databases">
        <authorList>
            <person name="Plomp N."/>
            <person name="Harmsen H.J."/>
        </authorList>
    </citation>
    <scope>NUCLEOTIDE SEQUENCE [LARGE SCALE GENOMIC DNA]</scope>
    <source>
        <strain evidence="1 2">HTF-76H</strain>
    </source>
</reference>
<evidence type="ECO:0000313" key="2">
    <source>
        <dbReference type="Proteomes" id="UP001379600"/>
    </source>
</evidence>
<keyword evidence="2" id="KW-1185">Reference proteome</keyword>
<dbReference type="AlphaFoldDB" id="A0AB35XUX4"/>